<dbReference type="EMBL" id="RHLK01000002">
    <property type="protein sequence ID" value="MVO99012.1"/>
    <property type="molecule type" value="Genomic_DNA"/>
</dbReference>
<evidence type="ECO:0000313" key="2">
    <source>
        <dbReference type="Proteomes" id="UP000490800"/>
    </source>
</evidence>
<dbReference type="OrthoDB" id="9886251at2"/>
<sequence length="63" mass="7168">MTSFVMEYTISYAAGSGLVWVGAPNLPRMGCTFYPALPYTIQEMKLRLRRLPRQLLRLENMGG</sequence>
<name>A0A7X3FG68_9BACL</name>
<evidence type="ECO:0000313" key="1">
    <source>
        <dbReference type="EMBL" id="MVO99012.1"/>
    </source>
</evidence>
<dbReference type="AlphaFoldDB" id="A0A7X3FG68"/>
<dbReference type="RefSeq" id="WP_157333637.1">
    <property type="nucleotide sequence ID" value="NZ_RHLK01000002.1"/>
</dbReference>
<accession>A0A7X3FG68</accession>
<proteinExistence type="predicted"/>
<reference evidence="1 2" key="1">
    <citation type="journal article" date="2019" name="Microorganisms">
        <title>Paenibacillus lutrae sp. nov., A Chitinolytic Species Isolated from A River Otter in Castril Natural Park, Granada, Spain.</title>
        <authorList>
            <person name="Rodriguez M."/>
            <person name="Reina J.C."/>
            <person name="Bejar V."/>
            <person name="Llamas I."/>
        </authorList>
    </citation>
    <scope>NUCLEOTIDE SEQUENCE [LARGE SCALE GENOMIC DNA]</scope>
    <source>
        <strain evidence="1 2">N10</strain>
    </source>
</reference>
<organism evidence="1 2">
    <name type="scientific">Paenibacillus lutrae</name>
    <dbReference type="NCBI Taxonomy" id="2078573"/>
    <lineage>
        <taxon>Bacteria</taxon>
        <taxon>Bacillati</taxon>
        <taxon>Bacillota</taxon>
        <taxon>Bacilli</taxon>
        <taxon>Bacillales</taxon>
        <taxon>Paenibacillaceae</taxon>
        <taxon>Paenibacillus</taxon>
    </lineage>
</organism>
<protein>
    <submittedName>
        <fullName evidence="1">Uncharacterized protein</fullName>
    </submittedName>
</protein>
<keyword evidence="2" id="KW-1185">Reference proteome</keyword>
<gene>
    <name evidence="1" type="ORF">EDM21_05660</name>
</gene>
<comment type="caution">
    <text evidence="1">The sequence shown here is derived from an EMBL/GenBank/DDBJ whole genome shotgun (WGS) entry which is preliminary data.</text>
</comment>
<dbReference type="Proteomes" id="UP000490800">
    <property type="component" value="Unassembled WGS sequence"/>
</dbReference>